<evidence type="ECO:0000256" key="4">
    <source>
        <dbReference type="PROSITE-ProRule" id="PRU01371"/>
    </source>
</evidence>
<dbReference type="Gene3D" id="3.30.160.60">
    <property type="entry name" value="Classic Zinc Finger"/>
    <property type="match status" value="1"/>
</dbReference>
<keyword evidence="1" id="KW-0479">Metal-binding</keyword>
<dbReference type="InterPro" id="IPR049899">
    <property type="entry name" value="Znf_C2HC_C3H"/>
</dbReference>
<keyword evidence="2 4" id="KW-0863">Zinc-finger</keyword>
<dbReference type="Pfam" id="PF13913">
    <property type="entry name" value="zf-C2HC_2"/>
    <property type="match status" value="3"/>
</dbReference>
<reference evidence="7" key="1">
    <citation type="journal article" date="2014" name="PLoS ONE">
        <title>Transcriptome-Based Identification of ABC Transporters in the Western Tarnished Plant Bug Lygus hesperus.</title>
        <authorList>
            <person name="Hull J.J."/>
            <person name="Chaney K."/>
            <person name="Geib S.M."/>
            <person name="Fabrick J.A."/>
            <person name="Brent C.S."/>
            <person name="Walsh D."/>
            <person name="Lavine L.C."/>
        </authorList>
    </citation>
    <scope>NUCLEOTIDE SEQUENCE</scope>
</reference>
<keyword evidence="3" id="KW-0862">Zinc</keyword>
<feature type="region of interest" description="Disordered" evidence="5">
    <location>
        <begin position="114"/>
        <end position="153"/>
    </location>
</feature>
<evidence type="ECO:0000256" key="5">
    <source>
        <dbReference type="SAM" id="MobiDB-lite"/>
    </source>
</evidence>
<evidence type="ECO:0000256" key="3">
    <source>
        <dbReference type="ARBA" id="ARBA00022833"/>
    </source>
</evidence>
<organism evidence="7">
    <name type="scientific">Lygus hesperus</name>
    <name type="common">Western plant bug</name>
    <dbReference type="NCBI Taxonomy" id="30085"/>
    <lineage>
        <taxon>Eukaryota</taxon>
        <taxon>Metazoa</taxon>
        <taxon>Ecdysozoa</taxon>
        <taxon>Arthropoda</taxon>
        <taxon>Hexapoda</taxon>
        <taxon>Insecta</taxon>
        <taxon>Pterygota</taxon>
        <taxon>Neoptera</taxon>
        <taxon>Paraneoptera</taxon>
        <taxon>Hemiptera</taxon>
        <taxon>Heteroptera</taxon>
        <taxon>Panheteroptera</taxon>
        <taxon>Cimicomorpha</taxon>
        <taxon>Miridae</taxon>
        <taxon>Mirini</taxon>
        <taxon>Lygus</taxon>
    </lineage>
</organism>
<accession>A0A0A9WDS1</accession>
<dbReference type="EMBL" id="GBHO01040579">
    <property type="protein sequence ID" value="JAG03025.1"/>
    <property type="molecule type" value="Transcribed_RNA"/>
</dbReference>
<dbReference type="AlphaFoldDB" id="A0A0A9WDS1"/>
<evidence type="ECO:0000256" key="1">
    <source>
        <dbReference type="ARBA" id="ARBA00022723"/>
    </source>
</evidence>
<evidence type="ECO:0000256" key="2">
    <source>
        <dbReference type="ARBA" id="ARBA00022771"/>
    </source>
</evidence>
<evidence type="ECO:0000259" key="6">
    <source>
        <dbReference type="PROSITE" id="PS52027"/>
    </source>
</evidence>
<reference evidence="7" key="2">
    <citation type="submission" date="2014-07" db="EMBL/GenBank/DDBJ databases">
        <authorList>
            <person name="Hull J."/>
        </authorList>
    </citation>
    <scope>NUCLEOTIDE SEQUENCE</scope>
</reference>
<feature type="domain" description="C2HC/C3H-type" evidence="6">
    <location>
        <begin position="295"/>
        <end position="324"/>
    </location>
</feature>
<name>A0A0A9WDS1_LYGHE</name>
<dbReference type="PROSITE" id="PS52027">
    <property type="entry name" value="ZF_C2HC_C3H"/>
    <property type="match status" value="1"/>
</dbReference>
<dbReference type="GO" id="GO:0008270">
    <property type="term" value="F:zinc ion binding"/>
    <property type="evidence" value="ECO:0007669"/>
    <property type="project" value="UniProtKB-KW"/>
</dbReference>
<proteinExistence type="predicted"/>
<gene>
    <name evidence="7" type="ORF">CM83_11628</name>
</gene>
<feature type="non-terminal residue" evidence="7">
    <location>
        <position position="1"/>
    </location>
</feature>
<feature type="compositionally biased region" description="Basic and acidic residues" evidence="5">
    <location>
        <begin position="119"/>
        <end position="128"/>
    </location>
</feature>
<protein>
    <recommendedName>
        <fullName evidence="6">C2HC/C3H-type domain-containing protein</fullName>
    </recommendedName>
</protein>
<evidence type="ECO:0000313" key="7">
    <source>
        <dbReference type="EMBL" id="JAG03025.1"/>
    </source>
</evidence>
<sequence>QVQFSRSRASRPVMSEKVLRARAMRPTTAKLSRPQIMDPSWSLNIDMTEIKLSTLEEVEALLTKPRRAAKKRAEDVLVKKARRVVPGPIDAKRPAKVTAMEILGEEVTGQVPSPCKTCTKNDEPERFHSHPKTASTRSKTMEESNPRKTVTKPVPLKFKSGKAKEKSKLQLEIKDSPSLVPTSKTLPAKFSICKVSSPCSKCGKQVISNLLEAHERICRGKADVVLGPVNLKMAYDQTLLFCKKCGKTFGTDEELLRNHIESCDIKWTDLDGQLENERLGSAVNNEEQYEQYKEKLVPCPVCKRKFLPNRIETHESACRKVHHSTRLK</sequence>